<proteinExistence type="predicted"/>
<feature type="region of interest" description="Disordered" evidence="1">
    <location>
        <begin position="353"/>
        <end position="372"/>
    </location>
</feature>
<dbReference type="Proteomes" id="UP000688137">
    <property type="component" value="Unassembled WGS sequence"/>
</dbReference>
<organism evidence="3 4">
    <name type="scientific">Paramecium primaurelia</name>
    <dbReference type="NCBI Taxonomy" id="5886"/>
    <lineage>
        <taxon>Eukaryota</taxon>
        <taxon>Sar</taxon>
        <taxon>Alveolata</taxon>
        <taxon>Ciliophora</taxon>
        <taxon>Intramacronucleata</taxon>
        <taxon>Oligohymenophorea</taxon>
        <taxon>Peniculida</taxon>
        <taxon>Parameciidae</taxon>
        <taxon>Paramecium</taxon>
    </lineage>
</organism>
<dbReference type="PANTHER" id="PTHR24362">
    <property type="entry name" value="SERINE/THREONINE-PROTEIN KINASE NEK"/>
    <property type="match status" value="1"/>
</dbReference>
<dbReference type="OMA" id="IVCTIKQ"/>
<reference evidence="3" key="1">
    <citation type="submission" date="2021-01" db="EMBL/GenBank/DDBJ databases">
        <authorList>
            <consortium name="Genoscope - CEA"/>
            <person name="William W."/>
        </authorList>
    </citation>
    <scope>NUCLEOTIDE SEQUENCE</scope>
</reference>
<dbReference type="InterPro" id="IPR000719">
    <property type="entry name" value="Prot_kinase_dom"/>
</dbReference>
<accession>A0A8S1KWX2</accession>
<evidence type="ECO:0000259" key="2">
    <source>
        <dbReference type="PROSITE" id="PS50011"/>
    </source>
</evidence>
<dbReference type="GO" id="GO:0004672">
    <property type="term" value="F:protein kinase activity"/>
    <property type="evidence" value="ECO:0007669"/>
    <property type="project" value="InterPro"/>
</dbReference>
<sequence length="372" mass="43667">MGADQSKFDYNYGQIIERDNLCEKRLQYDINAKDVFLQSLTSIPILKSFEEVDKITFCGSQNEIKAFFSYNQITLHRFVLTQEFTLKETQIVCIIKQILSNLNQNKVQIHPKEILLPEYIMLDPELFLQKSDVQRIRQGNIKHQDYYLAPEVLTGKCKSNITAQIFSLGLVCLFIMTKSTPFDFNIYDTTSFQQLNLQKYINKINTGIYSQLLKNVIIDMLKEDPKLRINEDQIICRLDEVLMFHSQKTLKFQESAILMSVNSSKIKLDLNEELKQSQLSYNYKERPSENQKCDKEKKLSKHTANNSPQTNHQNRQNKENIELEFITKKEKRTNNYSFSACSSRSHIRGMSIKPAKKQVYQDKHTSIKQRWK</sequence>
<protein>
    <recommendedName>
        <fullName evidence="2">Protein kinase domain-containing protein</fullName>
    </recommendedName>
</protein>
<dbReference type="EMBL" id="CAJJDM010000021">
    <property type="protein sequence ID" value="CAD8055514.1"/>
    <property type="molecule type" value="Genomic_DNA"/>
</dbReference>
<dbReference type="Pfam" id="PF00069">
    <property type="entry name" value="Pkinase"/>
    <property type="match status" value="1"/>
</dbReference>
<feature type="region of interest" description="Disordered" evidence="1">
    <location>
        <begin position="281"/>
        <end position="320"/>
    </location>
</feature>
<dbReference type="AlphaFoldDB" id="A0A8S1KWX2"/>
<gene>
    <name evidence="3" type="ORF">PPRIM_AZ9-3.1.T0230219</name>
</gene>
<evidence type="ECO:0000256" key="1">
    <source>
        <dbReference type="SAM" id="MobiDB-lite"/>
    </source>
</evidence>
<dbReference type="PANTHER" id="PTHR24362:SF309">
    <property type="entry name" value="PROTEIN KINASE DOMAIN-CONTAINING PROTEIN"/>
    <property type="match status" value="1"/>
</dbReference>
<dbReference type="PROSITE" id="PS50011">
    <property type="entry name" value="PROTEIN_KINASE_DOM"/>
    <property type="match status" value="1"/>
</dbReference>
<name>A0A8S1KWX2_PARPR</name>
<feature type="compositionally biased region" description="Basic and acidic residues" evidence="1">
    <location>
        <begin position="283"/>
        <end position="297"/>
    </location>
</feature>
<keyword evidence="4" id="KW-1185">Reference proteome</keyword>
<comment type="caution">
    <text evidence="3">The sequence shown here is derived from an EMBL/GenBank/DDBJ whole genome shotgun (WGS) entry which is preliminary data.</text>
</comment>
<evidence type="ECO:0000313" key="4">
    <source>
        <dbReference type="Proteomes" id="UP000688137"/>
    </source>
</evidence>
<feature type="domain" description="Protein kinase" evidence="2">
    <location>
        <begin position="1"/>
        <end position="242"/>
    </location>
</feature>
<evidence type="ECO:0000313" key="3">
    <source>
        <dbReference type="EMBL" id="CAD8055514.1"/>
    </source>
</evidence>
<feature type="compositionally biased region" description="Polar residues" evidence="1">
    <location>
        <begin position="302"/>
        <end position="314"/>
    </location>
</feature>
<dbReference type="GO" id="GO:0005524">
    <property type="term" value="F:ATP binding"/>
    <property type="evidence" value="ECO:0007669"/>
    <property type="project" value="InterPro"/>
</dbReference>